<sequence>MKHYCDEWINEWCTENGWTDLTFEAYHYWAFPPGAVMPEPIPQPALRLIKAEKGFCQEEKNWLMGAGIVTVISIVSSLILHCPVPLVFAFACNAVTVAKLEVEEA</sequence>
<dbReference type="Proteomes" id="UP000767446">
    <property type="component" value="Unassembled WGS sequence"/>
</dbReference>
<comment type="caution">
    <text evidence="2">The sequence shown here is derived from an EMBL/GenBank/DDBJ whole genome shotgun (WGS) entry which is preliminary data.</text>
</comment>
<evidence type="ECO:0000313" key="2">
    <source>
        <dbReference type="EMBL" id="MBR8827935.1"/>
    </source>
</evidence>
<keyword evidence="1" id="KW-0812">Transmembrane</keyword>
<organism evidence="2 3">
    <name type="scientific">Gomphosphaeria aponina SAG 52.96 = DSM 107014</name>
    <dbReference type="NCBI Taxonomy" id="1521640"/>
    <lineage>
        <taxon>Bacteria</taxon>
        <taxon>Bacillati</taxon>
        <taxon>Cyanobacteriota</taxon>
        <taxon>Cyanophyceae</taxon>
        <taxon>Oscillatoriophycideae</taxon>
        <taxon>Chroococcales</taxon>
        <taxon>Gomphosphaeriaceae</taxon>
        <taxon>Gomphosphaeria</taxon>
    </lineage>
</organism>
<reference evidence="2" key="1">
    <citation type="submission" date="2021-02" db="EMBL/GenBank/DDBJ databases">
        <title>Metagenome analyses of Stigonema ocellatum DSM 106950, Chlorogloea purpurea SAG 13.99 and Gomphosphaeria aponina DSM 107014.</title>
        <authorList>
            <person name="Marter P."/>
            <person name="Huang S."/>
        </authorList>
    </citation>
    <scope>NUCLEOTIDE SEQUENCE</scope>
    <source>
        <strain evidence="2">JP213</strain>
    </source>
</reference>
<accession>A0A941JUZ7</accession>
<keyword evidence="1" id="KW-0472">Membrane</keyword>
<dbReference type="EMBL" id="JADQBC010000048">
    <property type="protein sequence ID" value="MBR8827935.1"/>
    <property type="molecule type" value="Genomic_DNA"/>
</dbReference>
<feature type="transmembrane region" description="Helical" evidence="1">
    <location>
        <begin position="62"/>
        <end position="80"/>
    </location>
</feature>
<evidence type="ECO:0000313" key="3">
    <source>
        <dbReference type="Proteomes" id="UP000767446"/>
    </source>
</evidence>
<gene>
    <name evidence="2" type="ORF">DSM107014_08535</name>
</gene>
<dbReference type="AlphaFoldDB" id="A0A941JUZ7"/>
<keyword evidence="1" id="KW-1133">Transmembrane helix</keyword>
<proteinExistence type="predicted"/>
<evidence type="ECO:0000256" key="1">
    <source>
        <dbReference type="SAM" id="Phobius"/>
    </source>
</evidence>
<name>A0A941JUZ7_9CHRO</name>
<protein>
    <submittedName>
        <fullName evidence="2">Uncharacterized protein</fullName>
    </submittedName>
</protein>